<dbReference type="AlphaFoldDB" id="X0S9B0"/>
<dbReference type="EMBL" id="BARS01004400">
    <property type="protein sequence ID" value="GAF77633.1"/>
    <property type="molecule type" value="Genomic_DNA"/>
</dbReference>
<organism evidence="1">
    <name type="scientific">marine sediment metagenome</name>
    <dbReference type="NCBI Taxonomy" id="412755"/>
    <lineage>
        <taxon>unclassified sequences</taxon>
        <taxon>metagenomes</taxon>
        <taxon>ecological metagenomes</taxon>
    </lineage>
</organism>
<name>X0S9B0_9ZZZZ</name>
<reference evidence="1" key="1">
    <citation type="journal article" date="2014" name="Front. Microbiol.">
        <title>High frequency of phylogenetically diverse reductive dehalogenase-homologous genes in deep subseafloor sedimentary metagenomes.</title>
        <authorList>
            <person name="Kawai M."/>
            <person name="Futagami T."/>
            <person name="Toyoda A."/>
            <person name="Takaki Y."/>
            <person name="Nishi S."/>
            <person name="Hori S."/>
            <person name="Arai W."/>
            <person name="Tsubouchi T."/>
            <person name="Morono Y."/>
            <person name="Uchiyama I."/>
            <person name="Ito T."/>
            <person name="Fujiyama A."/>
            <person name="Inagaki F."/>
            <person name="Takami H."/>
        </authorList>
    </citation>
    <scope>NUCLEOTIDE SEQUENCE</scope>
    <source>
        <strain evidence="1">Expedition CK06-06</strain>
    </source>
</reference>
<comment type="caution">
    <text evidence="1">The sequence shown here is derived from an EMBL/GenBank/DDBJ whole genome shotgun (WGS) entry which is preliminary data.</text>
</comment>
<gene>
    <name evidence="1" type="ORF">S01H1_08597</name>
</gene>
<accession>X0S9B0</accession>
<feature type="non-terminal residue" evidence="1">
    <location>
        <position position="1"/>
    </location>
</feature>
<sequence length="29" mass="3306">NYKDDQMLLPSPLFRALADVATGKCMYLM</sequence>
<evidence type="ECO:0000313" key="1">
    <source>
        <dbReference type="EMBL" id="GAF77633.1"/>
    </source>
</evidence>
<protein>
    <submittedName>
        <fullName evidence="1">Uncharacterized protein</fullName>
    </submittedName>
</protein>
<proteinExistence type="predicted"/>